<dbReference type="RefSeq" id="WP_379761377.1">
    <property type="nucleotide sequence ID" value="NZ_JBHRSQ010000040.1"/>
</dbReference>
<dbReference type="InterPro" id="IPR043519">
    <property type="entry name" value="NT_sf"/>
</dbReference>
<dbReference type="EMBL" id="JBHRSQ010000040">
    <property type="protein sequence ID" value="MFC2993607.1"/>
    <property type="molecule type" value="Genomic_DNA"/>
</dbReference>
<evidence type="ECO:0000313" key="2">
    <source>
        <dbReference type="EMBL" id="MFC2993607.1"/>
    </source>
</evidence>
<dbReference type="InterPro" id="IPR052930">
    <property type="entry name" value="TA_antitoxin_MntA"/>
</dbReference>
<dbReference type="Gene3D" id="3.30.460.10">
    <property type="entry name" value="Beta Polymerase, domain 2"/>
    <property type="match status" value="1"/>
</dbReference>
<dbReference type="PANTHER" id="PTHR43852">
    <property type="entry name" value="NUCLEOTIDYLTRANSFERASE"/>
    <property type="match status" value="1"/>
</dbReference>
<dbReference type="PANTHER" id="PTHR43852:SF2">
    <property type="entry name" value="PROTEIN ADENYLYLTRANSFERASE MNTA"/>
    <property type="match status" value="1"/>
</dbReference>
<proteinExistence type="predicted"/>
<dbReference type="InterPro" id="IPR041633">
    <property type="entry name" value="Polbeta"/>
</dbReference>
<comment type="caution">
    <text evidence="2">The sequence shown here is derived from an EMBL/GenBank/DDBJ whole genome shotgun (WGS) entry which is preliminary data.</text>
</comment>
<sequence length="146" mass="16324">MPHSQRDLSQRDLSQRDLPAVTAHLAATLPSLQAVYLFGSQATGEATEESDVDLALLLAAPLPPEQRWQLSGDLADRLGKEVDLIDLRRASTVFQHQVVTTGERLWHRGSDSDEFELTVQSEYWDLAIQRRALIADIKQRGSVHGR</sequence>
<dbReference type="NCBIfam" id="NF047752">
    <property type="entry name" value="MntA_antitoxin"/>
    <property type="match status" value="1"/>
</dbReference>
<protein>
    <submittedName>
        <fullName evidence="2">Nucleotidyltransferase domain-containing protein</fullName>
    </submittedName>
</protein>
<evidence type="ECO:0000313" key="3">
    <source>
        <dbReference type="Proteomes" id="UP001595386"/>
    </source>
</evidence>
<dbReference type="Proteomes" id="UP001595386">
    <property type="component" value="Unassembled WGS sequence"/>
</dbReference>
<organism evidence="2 3">
    <name type="scientific">Halomonas tibetensis</name>
    <dbReference type="NCBI Taxonomy" id="2259590"/>
    <lineage>
        <taxon>Bacteria</taxon>
        <taxon>Pseudomonadati</taxon>
        <taxon>Pseudomonadota</taxon>
        <taxon>Gammaproteobacteria</taxon>
        <taxon>Oceanospirillales</taxon>
        <taxon>Halomonadaceae</taxon>
        <taxon>Halomonas</taxon>
    </lineage>
</organism>
<reference evidence="3" key="1">
    <citation type="journal article" date="2019" name="Int. J. Syst. Evol. Microbiol.">
        <title>The Global Catalogue of Microorganisms (GCM) 10K type strain sequencing project: providing services to taxonomists for standard genome sequencing and annotation.</title>
        <authorList>
            <consortium name="The Broad Institute Genomics Platform"/>
            <consortium name="The Broad Institute Genome Sequencing Center for Infectious Disease"/>
            <person name="Wu L."/>
            <person name="Ma J."/>
        </authorList>
    </citation>
    <scope>NUCLEOTIDE SEQUENCE [LARGE SCALE GENOMIC DNA]</scope>
    <source>
        <strain evidence="3">KCTC 52660</strain>
    </source>
</reference>
<gene>
    <name evidence="2" type="ORF">ACFODV_16430</name>
</gene>
<dbReference type="CDD" id="cd05403">
    <property type="entry name" value="NT_KNTase_like"/>
    <property type="match status" value="1"/>
</dbReference>
<evidence type="ECO:0000259" key="1">
    <source>
        <dbReference type="Pfam" id="PF18765"/>
    </source>
</evidence>
<accession>A0ABV7B820</accession>
<keyword evidence="3" id="KW-1185">Reference proteome</keyword>
<dbReference type="Pfam" id="PF18765">
    <property type="entry name" value="Polbeta"/>
    <property type="match status" value="1"/>
</dbReference>
<name>A0ABV7B820_9GAMM</name>
<dbReference type="SUPFAM" id="SSF81301">
    <property type="entry name" value="Nucleotidyltransferase"/>
    <property type="match status" value="1"/>
</dbReference>
<feature type="domain" description="Polymerase beta nucleotidyltransferase" evidence="1">
    <location>
        <begin position="26"/>
        <end position="108"/>
    </location>
</feature>